<protein>
    <submittedName>
        <fullName evidence="1">Uncharacterized protein</fullName>
    </submittedName>
</protein>
<comment type="caution">
    <text evidence="1">The sequence shown here is derived from an EMBL/GenBank/DDBJ whole genome shotgun (WGS) entry which is preliminary data.</text>
</comment>
<evidence type="ECO:0000313" key="2">
    <source>
        <dbReference type="Proteomes" id="UP001139981"/>
    </source>
</evidence>
<evidence type="ECO:0000313" key="1">
    <source>
        <dbReference type="EMBL" id="KAJ2899194.1"/>
    </source>
</evidence>
<gene>
    <name evidence="1" type="ORF">IWW38_001088</name>
</gene>
<reference evidence="1" key="1">
    <citation type="submission" date="2022-07" db="EMBL/GenBank/DDBJ databases">
        <title>Phylogenomic reconstructions and comparative analyses of Kickxellomycotina fungi.</title>
        <authorList>
            <person name="Reynolds N.K."/>
            <person name="Stajich J.E."/>
            <person name="Barry K."/>
            <person name="Grigoriev I.V."/>
            <person name="Crous P."/>
            <person name="Smith M.E."/>
        </authorList>
    </citation>
    <scope>NUCLEOTIDE SEQUENCE</scope>
    <source>
        <strain evidence="1">CBS 190363</strain>
    </source>
</reference>
<dbReference type="Proteomes" id="UP001139981">
    <property type="component" value="Unassembled WGS sequence"/>
</dbReference>
<dbReference type="EMBL" id="JANBVB010000034">
    <property type="protein sequence ID" value="KAJ2899194.1"/>
    <property type="molecule type" value="Genomic_DNA"/>
</dbReference>
<keyword evidence="2" id="KW-1185">Reference proteome</keyword>
<name>A0ACC1M779_9FUNG</name>
<accession>A0ACC1M779</accession>
<proteinExistence type="predicted"/>
<organism evidence="1 2">
    <name type="scientific">Coemansia aciculifera</name>
    <dbReference type="NCBI Taxonomy" id="417176"/>
    <lineage>
        <taxon>Eukaryota</taxon>
        <taxon>Fungi</taxon>
        <taxon>Fungi incertae sedis</taxon>
        <taxon>Zoopagomycota</taxon>
        <taxon>Kickxellomycotina</taxon>
        <taxon>Kickxellomycetes</taxon>
        <taxon>Kickxellales</taxon>
        <taxon>Kickxellaceae</taxon>
        <taxon>Coemansia</taxon>
    </lineage>
</organism>
<sequence>MPAPNDHLLIACSMDASIKVFDVNRILAAANSAKVFSRTTRPSGDVIIDGSDCCVQTLAVHSAPVKRAAVIPDAPYEFLSCSEDGTARHFDIRERPPHTELGSEQWQRGGRIVADYHKLQAELHALDINVFQPSIFAVGGSLTSIMVHDRRMPCSGSAHGKRQSYSTNWTGDHCVVRLRRDRLSSKHTIHEKISDSTVTGLRFSRDVPNLVIGSWCYDHVYLFDLNHSSTYVSAIGGESCLLSKVRERDDQGELQSTQPFVKRVRSNEPAFEHLLGADSDHLELELNSSSSSSSSSGGGEDGPDVLHFLRAGHRGMHGFRRGQAYGVRFLSSDEAPYLLDSDEEHDEDATYTRSSDESNDDGCSNLDDCCSICGRALHGLDETATDHLHSTYSQLSRTEHDLICASFGAFVTDVTAQLLVPALGSISLAIMQMDGERERPAPESLTALRRLNSVERIDELKDSLLAMSSDVGLDRSRIRSLLYNNRACLHATTFRQKWIRRFDTYLRVADLDRYDQPGIRRIAAELRAIKGDLDSAARDCSMALQLNCYNILAHYNQLLISWDSARFDIMLNILELYPLLGDSVSLQPTPMHGGSEPLLNRLRSEFGDLSYRMKEAQSRINSAHDSVRQAALAIRCFVRVVDRAGKDDEGDVALGSLVHSNERFFEVSSRLATMLRADADLVLRLFDQRCDIVVDTTSSFADAMHGLSACWTAFGIDPAPDGMVPENPDEQQAVFRSGLFTSAGQAVVKPHVYVWHRYFPSISSQQQASCRDLGMFGVTQMPTLPTDSIYRVCPDDELSAEIELAKRDHDHLDATAAISHAGQTSAIGLPAQAPFESSHSVQGCEHSFGSGNVDDSATGHTSVETPSSASGSESAMASLIRSGWPRQTREYLPQHEGTHGHLGPSASLERGDRLDSERAPLYNEDSGRPVPVVSPSRRYKGHCSFQTIKDVNFLLGSYVASGSDDGCLFIWDRTTMEVVQIIRGDSEVVNAIECHPSLPMVAVSGLDSEVQIFSLSQGGPLEAHRSNFPLVRAQHFAEANLAEANIADCNARRAFVDAVYVRDPYEQALARSGHSALPTGVDIGEAIKHIPHTFPAVSLSKLWEQDRIMSQNEDMRLSGLTNASLTRQMMHSIVFRNMFGTGDSSDDEESSSDSSSSILSASLEYTGEV</sequence>